<name>A0A0D1Y0Y0_9PEZI</name>
<dbReference type="GeneID" id="27308653"/>
<evidence type="ECO:0000256" key="1">
    <source>
        <dbReference type="SAM" id="MobiDB-lite"/>
    </source>
</evidence>
<proteinExistence type="predicted"/>
<dbReference type="RefSeq" id="XP_016218610.1">
    <property type="nucleotide sequence ID" value="XM_016353457.1"/>
</dbReference>
<organism evidence="2 3">
    <name type="scientific">Verruconis gallopava</name>
    <dbReference type="NCBI Taxonomy" id="253628"/>
    <lineage>
        <taxon>Eukaryota</taxon>
        <taxon>Fungi</taxon>
        <taxon>Dikarya</taxon>
        <taxon>Ascomycota</taxon>
        <taxon>Pezizomycotina</taxon>
        <taxon>Dothideomycetes</taxon>
        <taxon>Pleosporomycetidae</taxon>
        <taxon>Venturiales</taxon>
        <taxon>Sympoventuriaceae</taxon>
        <taxon>Verruconis</taxon>
    </lineage>
</organism>
<sequence length="107" mass="12213">MSTSAGTVRQLLFDGFQRVCPCVEKFERQLLQLSSRTLVLKPDTRRRQNRAEPRVHWSTRADDACARLSLHDRGEHGRSFPAQTSKISWTARGQEELNTSRGCGIEQ</sequence>
<dbReference type="HOGENOM" id="CLU_2211987_0_0_1"/>
<dbReference type="Proteomes" id="UP000053259">
    <property type="component" value="Unassembled WGS sequence"/>
</dbReference>
<gene>
    <name evidence="2" type="ORF">PV09_00680</name>
</gene>
<keyword evidence="3" id="KW-1185">Reference proteome</keyword>
<protein>
    <submittedName>
        <fullName evidence="2">Uncharacterized protein</fullName>
    </submittedName>
</protein>
<feature type="region of interest" description="Disordered" evidence="1">
    <location>
        <begin position="74"/>
        <end position="107"/>
    </location>
</feature>
<evidence type="ECO:0000313" key="3">
    <source>
        <dbReference type="Proteomes" id="UP000053259"/>
    </source>
</evidence>
<evidence type="ECO:0000313" key="2">
    <source>
        <dbReference type="EMBL" id="KIW08741.1"/>
    </source>
</evidence>
<reference evidence="2 3" key="1">
    <citation type="submission" date="2015-01" db="EMBL/GenBank/DDBJ databases">
        <title>The Genome Sequence of Ochroconis gallopava CBS43764.</title>
        <authorList>
            <consortium name="The Broad Institute Genomics Platform"/>
            <person name="Cuomo C."/>
            <person name="de Hoog S."/>
            <person name="Gorbushina A."/>
            <person name="Stielow B."/>
            <person name="Teixiera M."/>
            <person name="Abouelleil A."/>
            <person name="Chapman S.B."/>
            <person name="Priest M."/>
            <person name="Young S.K."/>
            <person name="Wortman J."/>
            <person name="Nusbaum C."/>
            <person name="Birren B."/>
        </authorList>
    </citation>
    <scope>NUCLEOTIDE SEQUENCE [LARGE SCALE GENOMIC DNA]</scope>
    <source>
        <strain evidence="2 3">CBS 43764</strain>
    </source>
</reference>
<dbReference type="EMBL" id="KN847530">
    <property type="protein sequence ID" value="KIW08741.1"/>
    <property type="molecule type" value="Genomic_DNA"/>
</dbReference>
<dbReference type="AlphaFoldDB" id="A0A0D1Y0Y0"/>
<dbReference type="InParanoid" id="A0A0D1Y0Y0"/>
<accession>A0A0D1Y0Y0</accession>
<dbReference type="VEuPathDB" id="FungiDB:PV09_00680"/>